<feature type="domain" description="PD-(D/E)XK endonuclease-like" evidence="1">
    <location>
        <begin position="8"/>
        <end position="244"/>
    </location>
</feature>
<dbReference type="EMBL" id="MT143995">
    <property type="protein sequence ID" value="QJA45697.1"/>
    <property type="molecule type" value="Genomic_DNA"/>
</dbReference>
<evidence type="ECO:0000313" key="5">
    <source>
        <dbReference type="EMBL" id="QJI05225.1"/>
    </source>
</evidence>
<sequence length="380" mass="42941">MGYRHTLLEKHEDCPGSAVFMLDGAEGLSEGFLDRGIAVHECIARYISYLQEHGMTSDPEEALRLCRSLTASMDAEVAEDVERCFIDGFSEGYLLEPGVHHPEFRFAFDEEWNPIPAETDYRNAHFSGRVDDVCIRGQKMIVTDWKTDWWAPNTMPATVRRQLRRYAWAAHKTMGGDVREIELRVVYIRRMWTLTDEEIADPRGLEYVRQELTEQIRAVEASIAEPEYRVGGSCATCLYRTLCPKYRTVAPPGAKGKPPMGEEDWQTYAQAYLLLDARVKDMRKLLEARVRTSPVPLSERESLQMVSSESQSVKDPSGFGALLAQSGISPKKIQDAVTFPVMKARALAKEAGLDWKAVFEEYGETKFRNSLKVAQKGGGK</sequence>
<gene>
    <name evidence="5" type="ORF">MM415A00138_0038</name>
    <name evidence="3" type="ORF">MM415B00361_0018</name>
    <name evidence="2" type="ORF">TM448A00273_0023</name>
    <name evidence="4" type="ORF">TM448B00155_0035</name>
</gene>
<dbReference type="AlphaFoldDB" id="A0A6H1ZE90"/>
<dbReference type="EMBL" id="MT141549">
    <property type="protein sequence ID" value="QJA66098.1"/>
    <property type="molecule type" value="Genomic_DNA"/>
</dbReference>
<accession>A0A6H1ZE90</accession>
<dbReference type="EMBL" id="MT144593">
    <property type="protein sequence ID" value="QJH93919.1"/>
    <property type="molecule type" value="Genomic_DNA"/>
</dbReference>
<protein>
    <submittedName>
        <fullName evidence="2">Putative PD-(D/E)XK nuclease superfamily protein</fullName>
    </submittedName>
</protein>
<dbReference type="InterPro" id="IPR011335">
    <property type="entry name" value="Restrct_endonuc-II-like"/>
</dbReference>
<name>A0A6H1ZE90_9ZZZZ</name>
<proteinExistence type="predicted"/>
<evidence type="ECO:0000313" key="3">
    <source>
        <dbReference type="EMBL" id="QJA66098.1"/>
    </source>
</evidence>
<dbReference type="EMBL" id="MT145196">
    <property type="protein sequence ID" value="QJI05225.1"/>
    <property type="molecule type" value="Genomic_DNA"/>
</dbReference>
<dbReference type="InterPro" id="IPR011604">
    <property type="entry name" value="PDDEXK-like_dom_sf"/>
</dbReference>
<dbReference type="Gene3D" id="3.90.320.10">
    <property type="match status" value="1"/>
</dbReference>
<evidence type="ECO:0000313" key="2">
    <source>
        <dbReference type="EMBL" id="QJA45697.1"/>
    </source>
</evidence>
<evidence type="ECO:0000313" key="4">
    <source>
        <dbReference type="EMBL" id="QJH93919.1"/>
    </source>
</evidence>
<reference evidence="2" key="1">
    <citation type="submission" date="2020-03" db="EMBL/GenBank/DDBJ databases">
        <title>The deep terrestrial virosphere.</title>
        <authorList>
            <person name="Holmfeldt K."/>
            <person name="Nilsson E."/>
            <person name="Simone D."/>
            <person name="Lopez-Fernandez M."/>
            <person name="Wu X."/>
            <person name="de Brujin I."/>
            <person name="Lundin D."/>
            <person name="Andersson A."/>
            <person name="Bertilsson S."/>
            <person name="Dopson M."/>
        </authorList>
    </citation>
    <scope>NUCLEOTIDE SEQUENCE</scope>
    <source>
        <strain evidence="5">MM415A00138</strain>
        <strain evidence="3">MM415B00361</strain>
        <strain evidence="2">TM448A00273</strain>
        <strain evidence="4">TM448B00155</strain>
    </source>
</reference>
<dbReference type="InterPro" id="IPR038726">
    <property type="entry name" value="PDDEXK_AddAB-type"/>
</dbReference>
<evidence type="ECO:0000259" key="1">
    <source>
        <dbReference type="Pfam" id="PF12705"/>
    </source>
</evidence>
<organism evidence="2">
    <name type="scientific">viral metagenome</name>
    <dbReference type="NCBI Taxonomy" id="1070528"/>
    <lineage>
        <taxon>unclassified sequences</taxon>
        <taxon>metagenomes</taxon>
        <taxon>organismal metagenomes</taxon>
    </lineage>
</organism>
<dbReference type="SUPFAM" id="SSF52980">
    <property type="entry name" value="Restriction endonuclease-like"/>
    <property type="match status" value="1"/>
</dbReference>
<dbReference type="Pfam" id="PF12705">
    <property type="entry name" value="PDDEXK_1"/>
    <property type="match status" value="1"/>
</dbReference>